<evidence type="ECO:0000256" key="6">
    <source>
        <dbReference type="ARBA" id="ARBA00022692"/>
    </source>
</evidence>
<dbReference type="FunFam" id="3.40.1110.10:FF:000096">
    <property type="entry name" value="Phospholipid-transporting ATPase"/>
    <property type="match status" value="1"/>
</dbReference>
<evidence type="ECO:0000256" key="1">
    <source>
        <dbReference type="ARBA" id="ARBA00001946"/>
    </source>
</evidence>
<feature type="compositionally biased region" description="Low complexity" evidence="22">
    <location>
        <begin position="71"/>
        <end position="85"/>
    </location>
</feature>
<feature type="transmembrane region" description="Helical" evidence="23">
    <location>
        <begin position="1302"/>
        <end position="1320"/>
    </location>
</feature>
<dbReference type="Pfam" id="PF16212">
    <property type="entry name" value="PhoLip_ATPase_C"/>
    <property type="match status" value="1"/>
</dbReference>
<protein>
    <recommendedName>
        <fullName evidence="20">Phospholipid-transporting ATPase IK</fullName>
        <ecNumber evidence="4">7.6.2.1</ecNumber>
    </recommendedName>
</protein>
<keyword evidence="15 23" id="KW-0472">Membrane</keyword>
<evidence type="ECO:0000256" key="3">
    <source>
        <dbReference type="ARBA" id="ARBA00008109"/>
    </source>
</evidence>
<sequence length="1400" mass="155804">MSPETPNFLVDAAPGPGTSPAGAAGATVALEELPGNSRSYRQIPRERLPQRQLRAVPSQVVRDGKPGQFLGSAGEPGAAGRARAGGVAGLSRPAGQDGWHCPCRTAAAAARRLLGLWAESEQPTAAPHRCSSPGDLGDQRDRTFPARPAQPVHSSAELEERPAGAARGAGMAEQDPASSRPRGKRHRPAFTWEVRANDRNYHTQFRKKSAFCLTKKKYAGNAISTAKYNVLTFLPLNLYEQFHRAANVYFVLVILLQAFPEISTLPWYTLLFPLSCLLAIRGLRDLIDDIGRHQSDRSINSRPCEILSGKSFRWQKWRDICVGDIVRLRKESLVPADMLLLRSSEPSSLCYLETADIDGETNLKFRQALLVTHRELASEESMAAFDGRVTCEEPNSRMHSFTGTLAWRGETHALDSERLLLRGCRLRNTDLCYGLVIYAGFDSKIMRNCGKIKRKKTKLDRMMDRLVIMIFLALLVTSLCLAIASGFWAKTFQEKHGYLSVFYKHTTPAQQAFFSFWGFTILLSIIIPMSMYITHQGPDSQRGAQLPGPCGRSGWCDELTSNHENALAYPKLRSRFEFIYLVNSFFINWDLEMYHAAKDIPAKARSTSLNDQLGQIEYIFSDKTGTLTQNVMSFKKCCINGTIYGAGAGCGSKHPSGSGLTRSHRGEQKSDFCDARLLEAARRDSDPALREFLRLLALCHTVMVEERGDQLVYQAASPDEEALVLAARSLGYIFLSRTQDTITISELGMKRTYKVLAMLDFNSDRKRMSVLVRDPQGTIRLYTKGADTVILERLQRRGPRETFTEMALDRFAEETLRTLCLASKEVSEAEYGAWSRRHHEASVLLQDRARELDRLYDEMEQNLQLLGATAIEDKLQDGVPETIQLLKLGNIKVWVLTGDKQETAMNIGYACKLLTDDMEVLEEKKVSEILGALRASSSGLAGSAGPLCHGRLSQQRPEASQCKKRALVISGDFLDKILRTGEALKEEGRLRRWLPCRGAAGSPEEAGLAEKAFVELAASCQAVLCCRVTPRQKALIVQLVKKHKKATTLAIGDGANDVNMIKTADIGVGISGLEGLQAVQCSDYALAQFSYLQRLLLVHGRWAYLRICKFLRCFFYKTFAGLMTQVWFAFHSGFTAQPLYEGWFLALYNIFYTAYPILSLGLLEQDVSAKKSLEFPELYVIGQQDELFNYRVFSITVLHGLSTSLASFYIALWAFEDRVGSRAVGDYESFAITVATSALLSVLMEIILDTKFWTLLSFLMVTTSLLLFCLFSFLTQSIDAFRIAPAIFRFPDASWNALTDPYVLLVVLLSLVVNTIPSLTKIRLKAQREPEPLVELRAHVLRGSFHHRSSYAFSHQEGYAGLITRGDSLRSRGTRSTIQHPDTAPALSPGPSSPMPSPSA</sequence>
<evidence type="ECO:0000256" key="11">
    <source>
        <dbReference type="ARBA" id="ARBA00022842"/>
    </source>
</evidence>
<feature type="transmembrane region" description="Helical" evidence="23">
    <location>
        <begin position="1142"/>
        <end position="1163"/>
    </location>
</feature>
<evidence type="ECO:0000259" key="24">
    <source>
        <dbReference type="Pfam" id="PF16209"/>
    </source>
</evidence>
<evidence type="ECO:0000256" key="2">
    <source>
        <dbReference type="ARBA" id="ARBA00004477"/>
    </source>
</evidence>
<keyword evidence="6 23" id="KW-0812">Transmembrane</keyword>
<feature type="region of interest" description="Disordered" evidence="22">
    <location>
        <begin position="1"/>
        <end position="23"/>
    </location>
</feature>
<feature type="compositionally biased region" description="Pro residues" evidence="22">
    <location>
        <begin position="1391"/>
        <end position="1400"/>
    </location>
</feature>
<feature type="compositionally biased region" description="Low complexity" evidence="22">
    <location>
        <begin position="12"/>
        <end position="23"/>
    </location>
</feature>
<dbReference type="GO" id="GO:0016887">
    <property type="term" value="F:ATP hydrolysis activity"/>
    <property type="evidence" value="ECO:0007669"/>
    <property type="project" value="InterPro"/>
</dbReference>
<dbReference type="InterPro" id="IPR044492">
    <property type="entry name" value="P_typ_ATPase_HD_dom"/>
</dbReference>
<dbReference type="InterPro" id="IPR023299">
    <property type="entry name" value="ATPase_P-typ_cyto_dom_N"/>
</dbReference>
<evidence type="ECO:0000256" key="8">
    <source>
        <dbReference type="ARBA" id="ARBA00022741"/>
    </source>
</evidence>
<dbReference type="GO" id="GO:0005886">
    <property type="term" value="C:plasma membrane"/>
    <property type="evidence" value="ECO:0007669"/>
    <property type="project" value="TreeGrafter"/>
</dbReference>
<evidence type="ECO:0000256" key="18">
    <source>
        <dbReference type="ARBA" id="ARBA00055228"/>
    </source>
</evidence>
<evidence type="ECO:0000313" key="26">
    <source>
        <dbReference type="EMBL" id="OPJ86763.1"/>
    </source>
</evidence>
<dbReference type="SUPFAM" id="SSF81660">
    <property type="entry name" value="Metal cation-transporting ATPase, ATP-binding domain N"/>
    <property type="match status" value="1"/>
</dbReference>
<dbReference type="GO" id="GO:0046872">
    <property type="term" value="F:metal ion binding"/>
    <property type="evidence" value="ECO:0007669"/>
    <property type="project" value="UniProtKB-KW"/>
</dbReference>
<keyword evidence="10" id="KW-0067">ATP-binding</keyword>
<feature type="region of interest" description="Disordered" evidence="22">
    <location>
        <begin position="61"/>
        <end position="98"/>
    </location>
</feature>
<name>A0A1V4KQS7_PATFA</name>
<comment type="function">
    <text evidence="18">P4-ATPase flippase which catalyzes the hydrolysis of ATP coupled to the transport of aminophospholipids from the outer to the inner leaflet of various membranes and ensures the maintenance of asymmetric distribution of phospholipids. Phospholipid translocation also seems to be implicated in vesicle formation and in uptake of lipid signaling molecules. May be responsible for the maintenance of asymmetric distribution of phosphatidylserine (PS) in spermatozoa membranes. Involved in acrosome reactions and binding of spermatozoa to zona pellucida.</text>
</comment>
<evidence type="ECO:0000256" key="23">
    <source>
        <dbReference type="SAM" id="Phobius"/>
    </source>
</evidence>
<dbReference type="Pfam" id="PF16209">
    <property type="entry name" value="PhoLip_ATPase_N"/>
    <property type="match status" value="1"/>
</dbReference>
<dbReference type="InterPro" id="IPR008250">
    <property type="entry name" value="ATPase_P-typ_transduc_dom_A_sf"/>
</dbReference>
<evidence type="ECO:0000259" key="25">
    <source>
        <dbReference type="Pfam" id="PF16212"/>
    </source>
</evidence>
<dbReference type="PRINTS" id="PR00119">
    <property type="entry name" value="CATATPASE"/>
</dbReference>
<comment type="subcellular location">
    <subcellularLocation>
        <location evidence="19">Cytoplasmic vesicle</location>
        <location evidence="19">Secretory vesicle</location>
        <location evidence="19">Acrosome membrane</location>
        <topology evidence="19">Multi-pass membrane protein</topology>
    </subcellularLocation>
    <subcellularLocation>
        <location evidence="2">Endoplasmic reticulum membrane</location>
        <topology evidence="2">Multi-pass membrane protein</topology>
    </subcellularLocation>
</comment>
<dbReference type="EMBL" id="LSYS01002182">
    <property type="protein sequence ID" value="OPJ86763.1"/>
    <property type="molecule type" value="Genomic_DNA"/>
</dbReference>
<dbReference type="InterPro" id="IPR001757">
    <property type="entry name" value="P_typ_ATPase"/>
</dbReference>
<dbReference type="Gene3D" id="3.40.1110.10">
    <property type="entry name" value="Calcium-transporting ATPase, cytoplasmic domain N"/>
    <property type="match status" value="1"/>
</dbReference>
<evidence type="ECO:0000256" key="14">
    <source>
        <dbReference type="ARBA" id="ARBA00023055"/>
    </source>
</evidence>
<feature type="domain" description="P-type ATPase N-terminal" evidence="24">
    <location>
        <begin position="196"/>
        <end position="270"/>
    </location>
</feature>
<evidence type="ECO:0000256" key="17">
    <source>
        <dbReference type="ARBA" id="ARBA00034036"/>
    </source>
</evidence>
<comment type="cofactor">
    <cofactor evidence="1">
        <name>Mg(2+)</name>
        <dbReference type="ChEBI" id="CHEBI:18420"/>
    </cofactor>
</comment>
<dbReference type="STRING" id="372326.A0A1V4KQS7"/>
<evidence type="ECO:0000256" key="7">
    <source>
        <dbReference type="ARBA" id="ARBA00022723"/>
    </source>
</evidence>
<feature type="compositionally biased region" description="Low complexity" evidence="22">
    <location>
        <begin position="163"/>
        <end position="173"/>
    </location>
</feature>
<keyword evidence="14" id="KW-0445">Lipid transport</keyword>
<comment type="caution">
    <text evidence="26">The sequence shown here is derived from an EMBL/GenBank/DDBJ whole genome shotgun (WGS) entry which is preliminary data.</text>
</comment>
<keyword evidence="5" id="KW-0813">Transport</keyword>
<feature type="transmembrane region" description="Helical" evidence="23">
    <location>
        <begin position="1255"/>
        <end position="1274"/>
    </location>
</feature>
<dbReference type="PANTHER" id="PTHR24092:SF78">
    <property type="entry name" value="PHOSPHOLIPID-TRANSPORTING ATPASE IK"/>
    <property type="match status" value="1"/>
</dbReference>
<dbReference type="SFLD" id="SFLDS00003">
    <property type="entry name" value="Haloacid_Dehalogenase"/>
    <property type="match status" value="1"/>
</dbReference>
<keyword evidence="27" id="KW-1185">Reference proteome</keyword>
<dbReference type="OrthoDB" id="377733at2759"/>
<dbReference type="GO" id="GO:0005802">
    <property type="term" value="C:trans-Golgi network"/>
    <property type="evidence" value="ECO:0007669"/>
    <property type="project" value="TreeGrafter"/>
</dbReference>
<evidence type="ECO:0000256" key="9">
    <source>
        <dbReference type="ARBA" id="ARBA00022824"/>
    </source>
</evidence>
<dbReference type="CDD" id="cd02073">
    <property type="entry name" value="P-type_ATPase_APLT_Dnf-like"/>
    <property type="match status" value="1"/>
</dbReference>
<dbReference type="Pfam" id="PF13246">
    <property type="entry name" value="Cation_ATPase"/>
    <property type="match status" value="1"/>
</dbReference>
<evidence type="ECO:0000256" key="10">
    <source>
        <dbReference type="ARBA" id="ARBA00022840"/>
    </source>
</evidence>
<feature type="coiled-coil region" evidence="21">
    <location>
        <begin position="842"/>
        <end position="869"/>
    </location>
</feature>
<dbReference type="GO" id="GO:0007030">
    <property type="term" value="P:Golgi organization"/>
    <property type="evidence" value="ECO:0007669"/>
    <property type="project" value="TreeGrafter"/>
</dbReference>
<dbReference type="FunFam" id="3.40.50.1000:FF:000001">
    <property type="entry name" value="Phospholipid-transporting ATPase IC"/>
    <property type="match status" value="1"/>
</dbReference>
<dbReference type="SFLD" id="SFLDF00027">
    <property type="entry name" value="p-type_atpase"/>
    <property type="match status" value="1"/>
</dbReference>
<feature type="transmembrane region" description="Helical" evidence="23">
    <location>
        <begin position="1192"/>
        <end position="1215"/>
    </location>
</feature>
<evidence type="ECO:0000256" key="15">
    <source>
        <dbReference type="ARBA" id="ARBA00023136"/>
    </source>
</evidence>
<evidence type="ECO:0000256" key="21">
    <source>
        <dbReference type="SAM" id="Coils"/>
    </source>
</evidence>
<feature type="transmembrane region" description="Helical" evidence="23">
    <location>
        <begin position="1227"/>
        <end position="1248"/>
    </location>
</feature>
<dbReference type="GO" id="GO:0140326">
    <property type="term" value="F:ATPase-coupled intramembrane lipid transporter activity"/>
    <property type="evidence" value="ECO:0007669"/>
    <property type="project" value="UniProtKB-EC"/>
</dbReference>
<dbReference type="SFLD" id="SFLDG00002">
    <property type="entry name" value="C1.7:_P-type_atpase_like"/>
    <property type="match status" value="1"/>
</dbReference>
<feature type="region of interest" description="Disordered" evidence="22">
    <location>
        <begin position="1370"/>
        <end position="1400"/>
    </location>
</feature>
<dbReference type="GO" id="GO:0005789">
    <property type="term" value="C:endoplasmic reticulum membrane"/>
    <property type="evidence" value="ECO:0007669"/>
    <property type="project" value="UniProtKB-SubCell"/>
</dbReference>
<keyword evidence="9" id="KW-0256">Endoplasmic reticulum</keyword>
<organism evidence="26 27">
    <name type="scientific">Patagioenas fasciata monilis</name>
    <dbReference type="NCBI Taxonomy" id="372326"/>
    <lineage>
        <taxon>Eukaryota</taxon>
        <taxon>Metazoa</taxon>
        <taxon>Chordata</taxon>
        <taxon>Craniata</taxon>
        <taxon>Vertebrata</taxon>
        <taxon>Euteleostomi</taxon>
        <taxon>Archelosauria</taxon>
        <taxon>Archosauria</taxon>
        <taxon>Dinosauria</taxon>
        <taxon>Saurischia</taxon>
        <taxon>Theropoda</taxon>
        <taxon>Coelurosauria</taxon>
        <taxon>Aves</taxon>
        <taxon>Neognathae</taxon>
        <taxon>Neoaves</taxon>
        <taxon>Columbimorphae</taxon>
        <taxon>Columbiformes</taxon>
        <taxon>Columbidae</taxon>
        <taxon>Patagioenas</taxon>
    </lineage>
</organism>
<evidence type="ECO:0000256" key="20">
    <source>
        <dbReference type="ARBA" id="ARBA00069684"/>
    </source>
</evidence>
<feature type="transmembrane region" description="Helical" evidence="23">
    <location>
        <begin position="509"/>
        <end position="533"/>
    </location>
</feature>
<keyword evidence="13 23" id="KW-1133">Transmembrane helix</keyword>
<keyword evidence="7" id="KW-0479">Metal-binding</keyword>
<dbReference type="Proteomes" id="UP000190648">
    <property type="component" value="Unassembled WGS sequence"/>
</dbReference>
<comment type="similarity">
    <text evidence="3">Belongs to the cation transport ATPase (P-type) (TC 3.A.3) family. Type IV subfamily.</text>
</comment>
<dbReference type="PROSITE" id="PS00154">
    <property type="entry name" value="ATPASE_E1_E2"/>
    <property type="match status" value="1"/>
</dbReference>
<keyword evidence="11" id="KW-0460">Magnesium</keyword>
<dbReference type="EC" id="7.6.2.1" evidence="4"/>
<dbReference type="PANTHER" id="PTHR24092">
    <property type="entry name" value="PROBABLE PHOSPHOLIPID-TRANSPORTING ATPASE"/>
    <property type="match status" value="1"/>
</dbReference>
<reference evidence="26 27" key="1">
    <citation type="submission" date="2016-02" db="EMBL/GenBank/DDBJ databases">
        <title>Band-tailed pigeon sequencing and assembly.</title>
        <authorList>
            <person name="Soares A.E."/>
            <person name="Novak B.J."/>
            <person name="Rice E.S."/>
            <person name="O'Connell B."/>
            <person name="Chang D."/>
            <person name="Weber S."/>
            <person name="Shapiro B."/>
        </authorList>
    </citation>
    <scope>NUCLEOTIDE SEQUENCE [LARGE SCALE GENOMIC DNA]</scope>
    <source>
        <strain evidence="26">BTP2013</strain>
        <tissue evidence="26">Blood</tissue>
    </source>
</reference>
<dbReference type="Gene3D" id="2.70.150.10">
    <property type="entry name" value="Calcium-transporting ATPase, cytoplasmic transduction domain A"/>
    <property type="match status" value="1"/>
</dbReference>
<evidence type="ECO:0000256" key="19">
    <source>
        <dbReference type="ARBA" id="ARBA00060440"/>
    </source>
</evidence>
<dbReference type="SUPFAM" id="SSF81665">
    <property type="entry name" value="Calcium ATPase, transmembrane domain M"/>
    <property type="match status" value="1"/>
</dbReference>
<keyword evidence="8" id="KW-0547">Nucleotide-binding</keyword>
<comment type="catalytic activity">
    <reaction evidence="17">
        <text>ATP + H2O + phospholipidSide 1 = ADP + phosphate + phospholipidSide 2.</text>
        <dbReference type="EC" id="7.6.2.1"/>
    </reaction>
</comment>
<keyword evidence="12" id="KW-1278">Translocase</keyword>
<evidence type="ECO:0000256" key="5">
    <source>
        <dbReference type="ARBA" id="ARBA00022448"/>
    </source>
</evidence>
<evidence type="ECO:0000256" key="13">
    <source>
        <dbReference type="ARBA" id="ARBA00022989"/>
    </source>
</evidence>
<keyword evidence="16" id="KW-0968">Cytoplasmic vesicle</keyword>
<feature type="region of interest" description="Disordered" evidence="22">
    <location>
        <begin position="120"/>
        <end position="185"/>
    </location>
</feature>
<dbReference type="GO" id="GO:0005524">
    <property type="term" value="F:ATP binding"/>
    <property type="evidence" value="ECO:0007669"/>
    <property type="project" value="UniProtKB-KW"/>
</dbReference>
<dbReference type="SUPFAM" id="SSF56784">
    <property type="entry name" value="HAD-like"/>
    <property type="match status" value="1"/>
</dbReference>
<dbReference type="GO" id="GO:0045332">
    <property type="term" value="P:phospholipid translocation"/>
    <property type="evidence" value="ECO:0007669"/>
    <property type="project" value="TreeGrafter"/>
</dbReference>
<feature type="transmembrane region" description="Helical" evidence="23">
    <location>
        <begin position="466"/>
        <end position="489"/>
    </location>
</feature>
<keyword evidence="21" id="KW-0175">Coiled coil</keyword>
<evidence type="ECO:0000256" key="16">
    <source>
        <dbReference type="ARBA" id="ARBA00023329"/>
    </source>
</evidence>
<evidence type="ECO:0000313" key="27">
    <source>
        <dbReference type="Proteomes" id="UP000190648"/>
    </source>
</evidence>
<dbReference type="InterPro" id="IPR023298">
    <property type="entry name" value="ATPase_P-typ_TM_dom_sf"/>
</dbReference>
<dbReference type="SUPFAM" id="SSF81653">
    <property type="entry name" value="Calcium ATPase, transduction domain A"/>
    <property type="match status" value="1"/>
</dbReference>
<dbReference type="Gene3D" id="3.40.50.1000">
    <property type="entry name" value="HAD superfamily/HAD-like"/>
    <property type="match status" value="1"/>
</dbReference>
<evidence type="ECO:0000256" key="4">
    <source>
        <dbReference type="ARBA" id="ARBA00012189"/>
    </source>
</evidence>
<dbReference type="NCBIfam" id="TIGR01494">
    <property type="entry name" value="ATPase_P-type"/>
    <property type="match status" value="1"/>
</dbReference>
<dbReference type="InterPro" id="IPR018303">
    <property type="entry name" value="ATPase_P-typ_P_site"/>
</dbReference>
<evidence type="ECO:0000256" key="22">
    <source>
        <dbReference type="SAM" id="MobiDB-lite"/>
    </source>
</evidence>
<dbReference type="InterPro" id="IPR032631">
    <property type="entry name" value="P-type_ATPase_N"/>
</dbReference>
<dbReference type="GO" id="GO:0002080">
    <property type="term" value="C:acrosomal membrane"/>
    <property type="evidence" value="ECO:0007669"/>
    <property type="project" value="UniProtKB-SubCell"/>
</dbReference>
<evidence type="ECO:0000256" key="12">
    <source>
        <dbReference type="ARBA" id="ARBA00022967"/>
    </source>
</evidence>
<proteinExistence type="inferred from homology"/>
<feature type="domain" description="P-type ATPase C-terminal" evidence="25">
    <location>
        <begin position="1079"/>
        <end position="1321"/>
    </location>
</feature>
<dbReference type="InterPro" id="IPR036412">
    <property type="entry name" value="HAD-like_sf"/>
</dbReference>
<dbReference type="InterPro" id="IPR023214">
    <property type="entry name" value="HAD_sf"/>
</dbReference>
<accession>A0A1V4KQS7</accession>
<gene>
    <name evidence="26" type="primary">ATP8B3</name>
    <name evidence="26" type="ORF">AV530_006866</name>
</gene>
<dbReference type="InterPro" id="IPR032630">
    <property type="entry name" value="P_typ_ATPase_c"/>
</dbReference>